<dbReference type="AlphaFoldDB" id="A0A383DJQ8"/>
<name>A0A383DJQ8_9ZZZZ</name>
<reference evidence="1" key="1">
    <citation type="submission" date="2018-05" db="EMBL/GenBank/DDBJ databases">
        <authorList>
            <person name="Lanie J.A."/>
            <person name="Ng W.-L."/>
            <person name="Kazmierczak K.M."/>
            <person name="Andrzejewski T.M."/>
            <person name="Davidsen T.M."/>
            <person name="Wayne K.J."/>
            <person name="Tettelin H."/>
            <person name="Glass J.I."/>
            <person name="Rusch D."/>
            <person name="Podicherti R."/>
            <person name="Tsui H.-C.T."/>
            <person name="Winkler M.E."/>
        </authorList>
    </citation>
    <scope>NUCLEOTIDE SEQUENCE</scope>
</reference>
<evidence type="ECO:0000313" key="1">
    <source>
        <dbReference type="EMBL" id="SVE44533.1"/>
    </source>
</evidence>
<gene>
    <name evidence="1" type="ORF">METZ01_LOCUS497387</name>
</gene>
<dbReference type="EMBL" id="UINC01217783">
    <property type="protein sequence ID" value="SVE44533.1"/>
    <property type="molecule type" value="Genomic_DNA"/>
</dbReference>
<protein>
    <submittedName>
        <fullName evidence="1">Uncharacterized protein</fullName>
    </submittedName>
</protein>
<sequence>MRNMLSQSTRALLGAMVVATASHGEVMDVDGRSALVMQSDVVQLVVDLAGGSIKDFHRLDHGLNPLQWDSVAFDSTLAETPKKPRSMGHFLCLDRWGPAPAAEMENGMGWHGEASRVVWEVVQDVVEQDGLLEAVLTADLPLAGLSVRRTIRMSQAAAVFEVTEAVTNNRPLGRIY</sequence>
<dbReference type="Gene3D" id="2.70.98.10">
    <property type="match status" value="1"/>
</dbReference>
<accession>A0A383DJQ8</accession>
<feature type="non-terminal residue" evidence="1">
    <location>
        <position position="176"/>
    </location>
</feature>
<dbReference type="InterPro" id="IPR014718">
    <property type="entry name" value="GH-type_carb-bd"/>
</dbReference>
<proteinExistence type="predicted"/>
<organism evidence="1">
    <name type="scientific">marine metagenome</name>
    <dbReference type="NCBI Taxonomy" id="408172"/>
    <lineage>
        <taxon>unclassified sequences</taxon>
        <taxon>metagenomes</taxon>
        <taxon>ecological metagenomes</taxon>
    </lineage>
</organism>
<dbReference type="GO" id="GO:0030246">
    <property type="term" value="F:carbohydrate binding"/>
    <property type="evidence" value="ECO:0007669"/>
    <property type="project" value="InterPro"/>
</dbReference>